<dbReference type="EMBL" id="JXCE01001518">
    <property type="protein sequence ID" value="KPA35144.1"/>
    <property type="molecule type" value="Genomic_DNA"/>
</dbReference>
<evidence type="ECO:0000313" key="2">
    <source>
        <dbReference type="Proteomes" id="UP000037904"/>
    </source>
</evidence>
<keyword evidence="2" id="KW-1185">Reference proteome</keyword>
<dbReference type="AlphaFoldDB" id="A0A0N0DAC7"/>
<dbReference type="Gene3D" id="1.10.600.10">
    <property type="entry name" value="Farnesyl Diphosphate Synthase"/>
    <property type="match status" value="1"/>
</dbReference>
<name>A0A0N0DAC7_FUSLA</name>
<evidence type="ECO:0000313" key="1">
    <source>
        <dbReference type="EMBL" id="KPA35144.1"/>
    </source>
</evidence>
<gene>
    <name evidence="1" type="ORF">FLAG1_12194</name>
</gene>
<protein>
    <submittedName>
        <fullName evidence="1">Terpene synthase metal--containing protein</fullName>
    </submittedName>
</protein>
<dbReference type="SUPFAM" id="SSF48576">
    <property type="entry name" value="Terpenoid synthases"/>
    <property type="match status" value="1"/>
</dbReference>
<reference evidence="1 2" key="1">
    <citation type="submission" date="2015-04" db="EMBL/GenBank/DDBJ databases">
        <title>The draft genome sequence of Fusarium langsethiae, a T-2/HT-2 mycotoxin producer.</title>
        <authorList>
            <person name="Lysoe E."/>
            <person name="Divon H.H."/>
            <person name="Terzi V."/>
            <person name="Orru L."/>
            <person name="Lamontanara A."/>
            <person name="Kolseth A.-K."/>
            <person name="Frandsen R.J."/>
            <person name="Nielsen K."/>
            <person name="Thrane U."/>
        </authorList>
    </citation>
    <scope>NUCLEOTIDE SEQUENCE [LARGE SCALE GENOMIC DNA]</scope>
    <source>
        <strain evidence="1 2">Fl201059</strain>
    </source>
</reference>
<sequence length="148" mass="17096">MTIDMDQTALVSQLAALRIPTFQFPWPEACAPHTEQLEARMIEWADKHNLFPNGKYRERAERTRYAWLAARCYPNATPNLLQAIADFFIWFFLVDDLFVDRVETITRDTLCNLTAMVDVLDFNAASQEPVYGELAWLDMIGTSHIQSH</sequence>
<dbReference type="InterPro" id="IPR008949">
    <property type="entry name" value="Isoprenoid_synthase_dom_sf"/>
</dbReference>
<proteinExistence type="predicted"/>
<accession>A0A0N0DAC7</accession>
<dbReference type="Proteomes" id="UP000037904">
    <property type="component" value="Unassembled WGS sequence"/>
</dbReference>
<comment type="caution">
    <text evidence="1">The sequence shown here is derived from an EMBL/GenBank/DDBJ whole genome shotgun (WGS) entry which is preliminary data.</text>
</comment>
<organism evidence="1 2">
    <name type="scientific">Fusarium langsethiae</name>
    <dbReference type="NCBI Taxonomy" id="179993"/>
    <lineage>
        <taxon>Eukaryota</taxon>
        <taxon>Fungi</taxon>
        <taxon>Dikarya</taxon>
        <taxon>Ascomycota</taxon>
        <taxon>Pezizomycotina</taxon>
        <taxon>Sordariomycetes</taxon>
        <taxon>Hypocreomycetidae</taxon>
        <taxon>Hypocreales</taxon>
        <taxon>Nectriaceae</taxon>
        <taxon>Fusarium</taxon>
    </lineage>
</organism>